<dbReference type="EMBL" id="VLKT01000085">
    <property type="protein sequence ID" value="TWI19233.1"/>
    <property type="molecule type" value="Genomic_DNA"/>
</dbReference>
<dbReference type="AlphaFoldDB" id="A0A562MH29"/>
<protein>
    <submittedName>
        <fullName evidence="1">Uncharacterized protein</fullName>
    </submittedName>
</protein>
<reference evidence="1 2" key="1">
    <citation type="journal article" date="2015" name="Stand. Genomic Sci.">
        <title>Genomic Encyclopedia of Bacterial and Archaeal Type Strains, Phase III: the genomes of soil and plant-associated and newly described type strains.</title>
        <authorList>
            <person name="Whitman W.B."/>
            <person name="Woyke T."/>
            <person name="Klenk H.P."/>
            <person name="Zhou Y."/>
            <person name="Lilburn T.G."/>
            <person name="Beck B.J."/>
            <person name="De Vos P."/>
            <person name="Vandamme P."/>
            <person name="Eisen J.A."/>
            <person name="Garrity G."/>
            <person name="Hugenholtz P."/>
            <person name="Kyrpides N.C."/>
        </authorList>
    </citation>
    <scope>NUCLEOTIDE SEQUENCE [LARGE SCALE GENOMIC DNA]</scope>
    <source>
        <strain evidence="1 2">CGMCC 1.2546</strain>
    </source>
</reference>
<sequence>MNGAAPSVDTIRTTHGAIALSHLTAQIDGYERRAASGEKTSVAWAKLIDLVTLKAQILGRIADYERASVLAERLAEAFSEDGLAFLTRARTRASLHRFAEAMEDLERAVQLGLSGREVDAEKAAILQAVGRYADAMTIRQCIADVFPDFDSAAGLASLHADLGETDAAEHWFDESYRRYRSVSPFELAQLEFQRGHMWMAKDRERALHWFLTAWRRLPFYARAEGHLAEVEFALGHRAAAISRLKRLAADADDPDYAAELAGILREIGRIDESNAWQARAEVRYEELIARHPAAFADHGAHFWLSMGNNPGKALDLARLNLEIRDTPNARQLFSTALAACSGATRAGGATVRPTASVNELGDAT</sequence>
<dbReference type="RefSeq" id="WP_162458172.1">
    <property type="nucleotide sequence ID" value="NZ_BSPF01000130.1"/>
</dbReference>
<dbReference type="Gene3D" id="1.25.40.10">
    <property type="entry name" value="Tetratricopeptide repeat domain"/>
    <property type="match status" value="1"/>
</dbReference>
<comment type="caution">
    <text evidence="1">The sequence shown here is derived from an EMBL/GenBank/DDBJ whole genome shotgun (WGS) entry which is preliminary data.</text>
</comment>
<dbReference type="Proteomes" id="UP000317122">
    <property type="component" value="Unassembled WGS sequence"/>
</dbReference>
<dbReference type="OrthoDB" id="4045760at2"/>
<organism evidence="1 2">
    <name type="scientific">Mesorhizobium tianshanense</name>
    <dbReference type="NCBI Taxonomy" id="39844"/>
    <lineage>
        <taxon>Bacteria</taxon>
        <taxon>Pseudomonadati</taxon>
        <taxon>Pseudomonadota</taxon>
        <taxon>Alphaproteobacteria</taxon>
        <taxon>Hyphomicrobiales</taxon>
        <taxon>Phyllobacteriaceae</taxon>
        <taxon>Mesorhizobium</taxon>
    </lineage>
</organism>
<name>A0A562MH29_9HYPH</name>
<dbReference type="InterPro" id="IPR011990">
    <property type="entry name" value="TPR-like_helical_dom_sf"/>
</dbReference>
<proteinExistence type="predicted"/>
<keyword evidence="2" id="KW-1185">Reference proteome</keyword>
<gene>
    <name evidence="1" type="ORF">IQ26_07151</name>
</gene>
<evidence type="ECO:0000313" key="1">
    <source>
        <dbReference type="EMBL" id="TWI19233.1"/>
    </source>
</evidence>
<evidence type="ECO:0000313" key="2">
    <source>
        <dbReference type="Proteomes" id="UP000317122"/>
    </source>
</evidence>
<dbReference type="SUPFAM" id="SSF48452">
    <property type="entry name" value="TPR-like"/>
    <property type="match status" value="1"/>
</dbReference>
<accession>A0A562MH29</accession>